<keyword evidence="1 4" id="KW-0378">Hydrolase</keyword>
<evidence type="ECO:0000256" key="2">
    <source>
        <dbReference type="ARBA" id="ARBA00038115"/>
    </source>
</evidence>
<comment type="caution">
    <text evidence="4">The sequence shown here is derived from an EMBL/GenBank/DDBJ whole genome shotgun (WGS) entry which is preliminary data.</text>
</comment>
<accession>A0ABW6IZE0</accession>
<protein>
    <submittedName>
        <fullName evidence="4">Alpha/beta hydrolase</fullName>
    </submittedName>
</protein>
<evidence type="ECO:0000313" key="4">
    <source>
        <dbReference type="EMBL" id="MFE5982664.1"/>
    </source>
</evidence>
<dbReference type="InterPro" id="IPR050261">
    <property type="entry name" value="FrsA_esterase"/>
</dbReference>
<name>A0ABW6IZE0_STRWE</name>
<dbReference type="PANTHER" id="PTHR22946:SF9">
    <property type="entry name" value="POLYKETIDE TRANSFERASE AF380"/>
    <property type="match status" value="1"/>
</dbReference>
<sequence>MRRDVTFVSHGVTCAAWHVRAAHDAAAGPGGRPCVVMAHGFGGTRDSGLLNYAEAFAEAGIDVFAFDYRGFGDSGGTPRQDVSVRRQRQDYHAALAAARRLPGVDPDRIALWGVSYAGGHALVVAARDRNVAAVVSLTPVTDGLASLAHVLRHAGIGGLSHLAGHGLRDAARALVGRAPHRVPVVGEPGTLAMIGVPDALGICASFAGPTFRNEVCARAALKVGANRPVTHVDRLNCPVLVQIGTDDRIAPPDAARRFARLAGPPAELREYPVDHLDVYAGPWQRRVLADQLGFLRNAFLIQGTGWTG</sequence>
<dbReference type="InterPro" id="IPR000073">
    <property type="entry name" value="AB_hydrolase_1"/>
</dbReference>
<proteinExistence type="inferred from homology"/>
<dbReference type="SUPFAM" id="SSF53474">
    <property type="entry name" value="alpha/beta-Hydrolases"/>
    <property type="match status" value="1"/>
</dbReference>
<organism evidence="4 5">
    <name type="scientific">Streptomyces wedmorensis</name>
    <dbReference type="NCBI Taxonomy" id="43759"/>
    <lineage>
        <taxon>Bacteria</taxon>
        <taxon>Bacillati</taxon>
        <taxon>Actinomycetota</taxon>
        <taxon>Actinomycetes</taxon>
        <taxon>Kitasatosporales</taxon>
        <taxon>Streptomycetaceae</taxon>
        <taxon>Streptomyces</taxon>
    </lineage>
</organism>
<dbReference type="EMBL" id="JBHTRV010000018">
    <property type="protein sequence ID" value="MFE5982664.1"/>
    <property type="molecule type" value="Genomic_DNA"/>
</dbReference>
<dbReference type="Gene3D" id="3.40.50.1820">
    <property type="entry name" value="alpha/beta hydrolase"/>
    <property type="match status" value="1"/>
</dbReference>
<evidence type="ECO:0000259" key="3">
    <source>
        <dbReference type="Pfam" id="PF00561"/>
    </source>
</evidence>
<dbReference type="PANTHER" id="PTHR22946">
    <property type="entry name" value="DIENELACTONE HYDROLASE DOMAIN-CONTAINING PROTEIN-RELATED"/>
    <property type="match status" value="1"/>
</dbReference>
<gene>
    <name evidence="4" type="ORF">ACFQ63_23465</name>
</gene>
<dbReference type="Proteomes" id="UP001600424">
    <property type="component" value="Unassembled WGS sequence"/>
</dbReference>
<dbReference type="GO" id="GO:0016787">
    <property type="term" value="F:hydrolase activity"/>
    <property type="evidence" value="ECO:0007669"/>
    <property type="project" value="UniProtKB-KW"/>
</dbReference>
<reference evidence="4 5" key="1">
    <citation type="submission" date="2024-09" db="EMBL/GenBank/DDBJ databases">
        <title>The Natural Products Discovery Center: Release of the First 8490 Sequenced Strains for Exploring Actinobacteria Biosynthetic Diversity.</title>
        <authorList>
            <person name="Kalkreuter E."/>
            <person name="Kautsar S.A."/>
            <person name="Yang D."/>
            <person name="Bader C.D."/>
            <person name="Teijaro C.N."/>
            <person name="Fluegel L."/>
            <person name="Davis C.M."/>
            <person name="Simpson J.R."/>
            <person name="Lauterbach L."/>
            <person name="Steele A.D."/>
            <person name="Gui C."/>
            <person name="Meng S."/>
            <person name="Li G."/>
            <person name="Viehrig K."/>
            <person name="Ye F."/>
            <person name="Su P."/>
            <person name="Kiefer A.F."/>
            <person name="Nichols A."/>
            <person name="Cepeda A.J."/>
            <person name="Yan W."/>
            <person name="Fan B."/>
            <person name="Jiang Y."/>
            <person name="Adhikari A."/>
            <person name="Zheng C.-J."/>
            <person name="Schuster L."/>
            <person name="Cowan T.M."/>
            <person name="Smanski M.J."/>
            <person name="Chevrette M.G."/>
            <person name="De Carvalho L.P.S."/>
            <person name="Shen B."/>
        </authorList>
    </citation>
    <scope>NUCLEOTIDE SEQUENCE [LARGE SCALE GENOMIC DNA]</scope>
    <source>
        <strain evidence="4 5">NPDC056472</strain>
    </source>
</reference>
<dbReference type="InterPro" id="IPR029058">
    <property type="entry name" value="AB_hydrolase_fold"/>
</dbReference>
<dbReference type="Pfam" id="PF00561">
    <property type="entry name" value="Abhydrolase_1"/>
    <property type="match status" value="1"/>
</dbReference>
<evidence type="ECO:0000256" key="1">
    <source>
        <dbReference type="ARBA" id="ARBA00022801"/>
    </source>
</evidence>
<dbReference type="RefSeq" id="WP_386255156.1">
    <property type="nucleotide sequence ID" value="NZ_JBHTRV010000018.1"/>
</dbReference>
<keyword evidence="5" id="KW-1185">Reference proteome</keyword>
<feature type="domain" description="AB hydrolase-1" evidence="3">
    <location>
        <begin position="33"/>
        <end position="141"/>
    </location>
</feature>
<comment type="similarity">
    <text evidence="2">Belongs to the AB hydrolase superfamily. FUS2 hydrolase family.</text>
</comment>
<evidence type="ECO:0000313" key="5">
    <source>
        <dbReference type="Proteomes" id="UP001600424"/>
    </source>
</evidence>